<evidence type="ECO:0000313" key="4">
    <source>
        <dbReference type="Proteomes" id="UP000612362"/>
    </source>
</evidence>
<dbReference type="Pfam" id="PF01609">
    <property type="entry name" value="DDE_Tnp_1"/>
    <property type="match status" value="1"/>
</dbReference>
<sequence>MLKQYDTKAVASQEIAIASEAVALRLKALLAPLLAVLDQQIDLRLVRTFLSTIAIILTFRNQRQGLLLSELGAFLTSPAHAPAGTKRLSNLLRSKKWDAHLIESFLWRRADTQLDALEQQHERALCIWDGSVLEKAESQSIEGLSPVRSSKARRLRRVRPGVYNQMSGPPIVVRGLEWTGVLLAGIRTLPTVVSMQWWSRRGAQATTQHEVETSLLEWLAGAWGERVLHVFDRGYASRTWLVALQEAEVRFLIRWKKGHVVRDGAGQECKIWQLIRGKRAQHHRLIWDTRAQALRPYGLNIVPMRHPGYACPLWLVVARPGNGREPWYLVTNEPVVTFEQGWQLVFAYARRWQIELTFRYNKCELGMESPRVWKGENRHKLLLMVTLAYAFLLSLMHPFLFDLRQWLLRHWCHRTGKRYRQVAVPLYRLRWAISALWQASDPRPFFFIPQNSG</sequence>
<dbReference type="InterPro" id="IPR012337">
    <property type="entry name" value="RNaseH-like_sf"/>
</dbReference>
<evidence type="ECO:0000259" key="2">
    <source>
        <dbReference type="Pfam" id="PF01609"/>
    </source>
</evidence>
<proteinExistence type="predicted"/>
<name>A0A8J3I7A2_9CHLR</name>
<accession>A0A8J3I7A2</accession>
<keyword evidence="1" id="KW-0812">Transmembrane</keyword>
<dbReference type="GO" id="GO:0006313">
    <property type="term" value="P:DNA transposition"/>
    <property type="evidence" value="ECO:0007669"/>
    <property type="project" value="InterPro"/>
</dbReference>
<comment type="caution">
    <text evidence="3">The sequence shown here is derived from an EMBL/GenBank/DDBJ whole genome shotgun (WGS) entry which is preliminary data.</text>
</comment>
<evidence type="ECO:0000256" key="1">
    <source>
        <dbReference type="SAM" id="Phobius"/>
    </source>
</evidence>
<keyword evidence="4" id="KW-1185">Reference proteome</keyword>
<feature type="transmembrane region" description="Helical" evidence="1">
    <location>
        <begin position="381"/>
        <end position="401"/>
    </location>
</feature>
<keyword evidence="1" id="KW-0472">Membrane</keyword>
<dbReference type="InterPro" id="IPR002559">
    <property type="entry name" value="Transposase_11"/>
</dbReference>
<dbReference type="SUPFAM" id="SSF53098">
    <property type="entry name" value="Ribonuclease H-like"/>
    <property type="match status" value="1"/>
</dbReference>
<dbReference type="AlphaFoldDB" id="A0A8J3I7A2"/>
<keyword evidence="1" id="KW-1133">Transmembrane helix</keyword>
<reference evidence="3" key="1">
    <citation type="submission" date="2020-10" db="EMBL/GenBank/DDBJ databases">
        <title>Taxonomic study of unclassified bacteria belonging to the class Ktedonobacteria.</title>
        <authorList>
            <person name="Yabe S."/>
            <person name="Wang C.M."/>
            <person name="Zheng Y."/>
            <person name="Sakai Y."/>
            <person name="Cavaletti L."/>
            <person name="Monciardini P."/>
            <person name="Donadio S."/>
        </authorList>
    </citation>
    <scope>NUCLEOTIDE SEQUENCE</scope>
    <source>
        <strain evidence="3">SOSP1-1</strain>
    </source>
</reference>
<dbReference type="GO" id="GO:0003677">
    <property type="term" value="F:DNA binding"/>
    <property type="evidence" value="ECO:0007669"/>
    <property type="project" value="InterPro"/>
</dbReference>
<dbReference type="GO" id="GO:0004803">
    <property type="term" value="F:transposase activity"/>
    <property type="evidence" value="ECO:0007669"/>
    <property type="project" value="InterPro"/>
</dbReference>
<evidence type="ECO:0000313" key="3">
    <source>
        <dbReference type="EMBL" id="GHO47362.1"/>
    </source>
</evidence>
<feature type="domain" description="Transposase IS4-like" evidence="2">
    <location>
        <begin position="215"/>
        <end position="390"/>
    </location>
</feature>
<organism evidence="3 4">
    <name type="scientific">Ktedonospora formicarum</name>
    <dbReference type="NCBI Taxonomy" id="2778364"/>
    <lineage>
        <taxon>Bacteria</taxon>
        <taxon>Bacillati</taxon>
        <taxon>Chloroflexota</taxon>
        <taxon>Ktedonobacteria</taxon>
        <taxon>Ktedonobacterales</taxon>
        <taxon>Ktedonobacteraceae</taxon>
        <taxon>Ktedonospora</taxon>
    </lineage>
</organism>
<dbReference type="Proteomes" id="UP000612362">
    <property type="component" value="Unassembled WGS sequence"/>
</dbReference>
<gene>
    <name evidence="3" type="ORF">KSX_55250</name>
</gene>
<dbReference type="EMBL" id="BNJF01000003">
    <property type="protein sequence ID" value="GHO47362.1"/>
    <property type="molecule type" value="Genomic_DNA"/>
</dbReference>
<protein>
    <recommendedName>
        <fullName evidence="2">Transposase IS4-like domain-containing protein</fullName>
    </recommendedName>
</protein>
<dbReference type="RefSeq" id="WP_220196669.1">
    <property type="nucleotide sequence ID" value="NZ_BNJF01000003.1"/>
</dbReference>
<dbReference type="Gene3D" id="3.90.350.10">
    <property type="entry name" value="Transposase Inhibitor Protein From Tn5, Chain A, domain 1"/>
    <property type="match status" value="1"/>
</dbReference>